<reference evidence="3" key="1">
    <citation type="journal article" date="2015" name="Nat. Plants">
        <title>Genome expansion of Arabis alpina linked with retrotransposition and reduced symmetric DNA methylation.</title>
        <authorList>
            <person name="Willing E.M."/>
            <person name="Rawat V."/>
            <person name="Mandakova T."/>
            <person name="Maumus F."/>
            <person name="James G.V."/>
            <person name="Nordstroem K.J."/>
            <person name="Becker C."/>
            <person name="Warthmann N."/>
            <person name="Chica C."/>
            <person name="Szarzynska B."/>
            <person name="Zytnicki M."/>
            <person name="Albani M.C."/>
            <person name="Kiefer C."/>
            <person name="Bergonzi S."/>
            <person name="Castaings L."/>
            <person name="Mateos J.L."/>
            <person name="Berns M.C."/>
            <person name="Bujdoso N."/>
            <person name="Piofczyk T."/>
            <person name="de Lorenzo L."/>
            <person name="Barrero-Sicilia C."/>
            <person name="Mateos I."/>
            <person name="Piednoel M."/>
            <person name="Hagmann J."/>
            <person name="Chen-Min-Tao R."/>
            <person name="Iglesias-Fernandez R."/>
            <person name="Schuster S.C."/>
            <person name="Alonso-Blanco C."/>
            <person name="Roudier F."/>
            <person name="Carbonero P."/>
            <person name="Paz-Ares J."/>
            <person name="Davis S.J."/>
            <person name="Pecinka A."/>
            <person name="Quesneville H."/>
            <person name="Colot V."/>
            <person name="Lysak M.A."/>
            <person name="Weigel D."/>
            <person name="Coupland G."/>
            <person name="Schneeberger K."/>
        </authorList>
    </citation>
    <scope>NUCLEOTIDE SEQUENCE [LARGE SCALE GENOMIC DNA]</scope>
    <source>
        <strain evidence="3">cv. Pajares</strain>
    </source>
</reference>
<dbReference type="EMBL" id="CM002876">
    <property type="protein sequence ID" value="KFK25066.1"/>
    <property type="molecule type" value="Genomic_DNA"/>
</dbReference>
<proteinExistence type="predicted"/>
<dbReference type="PANTHER" id="PTHR31293">
    <property type="entry name" value="RNI-LIKE SUPERFAMILY PROTEIN"/>
    <property type="match status" value="1"/>
</dbReference>
<dbReference type="PANTHER" id="PTHR31293:SF12">
    <property type="entry name" value="RNI-LIKE SUPERFAMILY PROTEIN"/>
    <property type="match status" value="1"/>
</dbReference>
<protein>
    <recommendedName>
        <fullName evidence="1">FBD domain-containing protein</fullName>
    </recommendedName>
</protein>
<dbReference type="OMA" id="ACACICE"/>
<dbReference type="AlphaFoldDB" id="A0A087G5B4"/>
<dbReference type="SMART" id="SM00579">
    <property type="entry name" value="FBD"/>
    <property type="match status" value="1"/>
</dbReference>
<gene>
    <name evidence="2" type="ordered locus">AALP_Aa8g062000</name>
</gene>
<dbReference type="InterPro" id="IPR055294">
    <property type="entry name" value="FBL60-like"/>
</dbReference>
<sequence>MSNIKSLHLSPDSLEVFYFCCDSLPVLNKLLNLSIESDEEKGWQVMPRLLNNSPNLQTLVIKGLVHRVTDKCGDACACICEKERETLCCLSKCRVKVLEISGYGGSRGELKQMRHFLGKLECLEAVRVCVEEDSNYLRANLMTLPRVSSKCDIRFI</sequence>
<accession>A0A087G5B4</accession>
<organism evidence="2 3">
    <name type="scientific">Arabis alpina</name>
    <name type="common">Alpine rock-cress</name>
    <dbReference type="NCBI Taxonomy" id="50452"/>
    <lineage>
        <taxon>Eukaryota</taxon>
        <taxon>Viridiplantae</taxon>
        <taxon>Streptophyta</taxon>
        <taxon>Embryophyta</taxon>
        <taxon>Tracheophyta</taxon>
        <taxon>Spermatophyta</taxon>
        <taxon>Magnoliopsida</taxon>
        <taxon>eudicotyledons</taxon>
        <taxon>Gunneridae</taxon>
        <taxon>Pentapetalae</taxon>
        <taxon>rosids</taxon>
        <taxon>malvids</taxon>
        <taxon>Brassicales</taxon>
        <taxon>Brassicaceae</taxon>
        <taxon>Arabideae</taxon>
        <taxon>Arabis</taxon>
    </lineage>
</organism>
<dbReference type="InterPro" id="IPR006566">
    <property type="entry name" value="FBD"/>
</dbReference>
<dbReference type="OrthoDB" id="1109836at2759"/>
<name>A0A087G5B4_ARAAL</name>
<keyword evidence="3" id="KW-1185">Reference proteome</keyword>
<evidence type="ECO:0000313" key="2">
    <source>
        <dbReference type="EMBL" id="KFK25066.1"/>
    </source>
</evidence>
<evidence type="ECO:0000313" key="3">
    <source>
        <dbReference type="Proteomes" id="UP000029120"/>
    </source>
</evidence>
<dbReference type="Gramene" id="KFK25066">
    <property type="protein sequence ID" value="KFK25066"/>
    <property type="gene ID" value="AALP_AA8G062000"/>
</dbReference>
<evidence type="ECO:0000259" key="1">
    <source>
        <dbReference type="SMART" id="SM00579"/>
    </source>
</evidence>
<dbReference type="Proteomes" id="UP000029120">
    <property type="component" value="Chromosome 8"/>
</dbReference>
<feature type="domain" description="FBD" evidence="1">
    <location>
        <begin position="88"/>
        <end position="156"/>
    </location>
</feature>